<dbReference type="AlphaFoldDB" id="A0A1C5JC62"/>
<organism evidence="2 3">
    <name type="scientific">Micromonospora halophytica</name>
    <dbReference type="NCBI Taxonomy" id="47864"/>
    <lineage>
        <taxon>Bacteria</taxon>
        <taxon>Bacillati</taxon>
        <taxon>Actinomycetota</taxon>
        <taxon>Actinomycetes</taxon>
        <taxon>Micromonosporales</taxon>
        <taxon>Micromonosporaceae</taxon>
        <taxon>Micromonospora</taxon>
    </lineage>
</organism>
<feature type="transmembrane region" description="Helical" evidence="1">
    <location>
        <begin position="59"/>
        <end position="77"/>
    </location>
</feature>
<sequence length="190" mass="20236">MDSLTIGRLPARTPRGVDAAGVLDTRIDDGRMSLGERGVLVAVPDGSGHTVTLLLAPRLAVAIVSAVLVVAGVRIAVTRRLPRFRLRPGRPEVGQRPQPVRVGGGVALAATSLLLQQVVSLVPMPFLAELALMATSLLVAAGALGWFVLRQDQLSGSTARLQAGVRLDRTDPARAPRRNADLRYRWSAFQ</sequence>
<name>A0A1C5JC62_9ACTN</name>
<feature type="transmembrane region" description="Helical" evidence="1">
    <location>
        <begin position="98"/>
        <end position="118"/>
    </location>
</feature>
<feature type="transmembrane region" description="Helical" evidence="1">
    <location>
        <begin position="130"/>
        <end position="149"/>
    </location>
</feature>
<reference evidence="3" key="1">
    <citation type="submission" date="2016-06" db="EMBL/GenBank/DDBJ databases">
        <authorList>
            <person name="Varghese N."/>
        </authorList>
    </citation>
    <scope>NUCLEOTIDE SEQUENCE [LARGE SCALE GENOMIC DNA]</scope>
    <source>
        <strain evidence="3">DSM 43171</strain>
    </source>
</reference>
<dbReference type="EMBL" id="FMDN01000027">
    <property type="protein sequence ID" value="SCG68155.1"/>
    <property type="molecule type" value="Genomic_DNA"/>
</dbReference>
<evidence type="ECO:0000313" key="2">
    <source>
        <dbReference type="EMBL" id="SCG68155.1"/>
    </source>
</evidence>
<evidence type="ECO:0000256" key="1">
    <source>
        <dbReference type="SAM" id="Phobius"/>
    </source>
</evidence>
<protein>
    <submittedName>
        <fullName evidence="2">Uncharacterized protein</fullName>
    </submittedName>
</protein>
<keyword evidence="1" id="KW-0812">Transmembrane</keyword>
<proteinExistence type="predicted"/>
<evidence type="ECO:0000313" key="3">
    <source>
        <dbReference type="Proteomes" id="UP000199408"/>
    </source>
</evidence>
<keyword evidence="1" id="KW-1133">Transmembrane helix</keyword>
<keyword evidence="3" id="KW-1185">Reference proteome</keyword>
<accession>A0A1C5JC62</accession>
<keyword evidence="1" id="KW-0472">Membrane</keyword>
<gene>
    <name evidence="2" type="ORF">GA0070560_12723</name>
</gene>
<dbReference type="Proteomes" id="UP000199408">
    <property type="component" value="Unassembled WGS sequence"/>
</dbReference>